<proteinExistence type="inferred from homology"/>
<dbReference type="InterPro" id="IPR036393">
    <property type="entry name" value="AceGlu_kinase-like_sf"/>
</dbReference>
<evidence type="ECO:0000256" key="2">
    <source>
        <dbReference type="ARBA" id="ARBA00004173"/>
    </source>
</evidence>
<evidence type="ECO:0000256" key="4">
    <source>
        <dbReference type="ARBA" id="ARBA00008694"/>
    </source>
</evidence>
<evidence type="ECO:0000256" key="6">
    <source>
        <dbReference type="ARBA" id="ARBA00018802"/>
    </source>
</evidence>
<dbReference type="OrthoDB" id="5585968at2759"/>
<evidence type="ECO:0000256" key="1">
    <source>
        <dbReference type="ARBA" id="ARBA00002294"/>
    </source>
</evidence>
<evidence type="ECO:0000256" key="9">
    <source>
        <dbReference type="ARBA" id="ARBA00022946"/>
    </source>
</evidence>
<evidence type="ECO:0000259" key="17">
    <source>
        <dbReference type="PROSITE" id="PS51731"/>
    </source>
</evidence>
<evidence type="ECO:0000256" key="5">
    <source>
        <dbReference type="ARBA" id="ARBA00012697"/>
    </source>
</evidence>
<evidence type="ECO:0000256" key="8">
    <source>
        <dbReference type="ARBA" id="ARBA00022679"/>
    </source>
</evidence>
<dbReference type="RefSeq" id="XP_007412137.1">
    <property type="nucleotide sequence ID" value="XM_007412075.1"/>
</dbReference>
<gene>
    <name evidence="18" type="ORF">MELLADRAFT_37277</name>
</gene>
<dbReference type="KEGG" id="mlr:MELLADRAFT_37277"/>
<feature type="non-terminal residue" evidence="18">
    <location>
        <position position="1"/>
    </location>
</feature>
<dbReference type="FunCoup" id="F4RSG0">
    <property type="interactions" value="99"/>
</dbReference>
<dbReference type="EC" id="2.3.1.1" evidence="5"/>
<dbReference type="Gene3D" id="3.40.630.30">
    <property type="match status" value="1"/>
</dbReference>
<organism evidence="19">
    <name type="scientific">Melampsora larici-populina (strain 98AG31 / pathotype 3-4-7)</name>
    <name type="common">Poplar leaf rust fungus</name>
    <dbReference type="NCBI Taxonomy" id="747676"/>
    <lineage>
        <taxon>Eukaryota</taxon>
        <taxon>Fungi</taxon>
        <taxon>Dikarya</taxon>
        <taxon>Basidiomycota</taxon>
        <taxon>Pucciniomycotina</taxon>
        <taxon>Pucciniomycetes</taxon>
        <taxon>Pucciniales</taxon>
        <taxon>Melampsoraceae</taxon>
        <taxon>Melampsora</taxon>
    </lineage>
</organism>
<keyword evidence="19" id="KW-1185">Reference proteome</keyword>
<evidence type="ECO:0000256" key="7">
    <source>
        <dbReference type="ARBA" id="ARBA00022605"/>
    </source>
</evidence>
<feature type="domain" description="N-acetyltransferase" evidence="17">
    <location>
        <begin position="346"/>
        <end position="536"/>
    </location>
</feature>
<dbReference type="EMBL" id="GL883117">
    <property type="protein sequence ID" value="EGG04698.1"/>
    <property type="molecule type" value="Genomic_DNA"/>
</dbReference>
<evidence type="ECO:0000256" key="12">
    <source>
        <dbReference type="ARBA" id="ARBA00030322"/>
    </source>
</evidence>
<keyword evidence="11" id="KW-0012">Acyltransferase</keyword>
<dbReference type="Gene3D" id="3.40.1160.10">
    <property type="entry name" value="Acetylglutamate kinase-like"/>
    <property type="match status" value="1"/>
</dbReference>
<dbReference type="PANTHER" id="PTHR23342:SF4">
    <property type="entry name" value="AMINO-ACID ACETYLTRANSFERASE, MITOCHONDRIAL"/>
    <property type="match status" value="1"/>
</dbReference>
<dbReference type="GO" id="GO:0006526">
    <property type="term" value="P:L-arginine biosynthetic process"/>
    <property type="evidence" value="ECO:0007669"/>
    <property type="project" value="UniProtKB-UniPathway"/>
</dbReference>
<dbReference type="InterPro" id="IPR006855">
    <property type="entry name" value="Vertebrate-like_GNAT_dom"/>
</dbReference>
<accession>F4RSG0</accession>
<dbReference type="eggNOG" id="KOG2436">
    <property type="taxonomic scope" value="Eukaryota"/>
</dbReference>
<dbReference type="FunFam" id="3.40.630.30:FF:000070">
    <property type="entry name" value="Acetylglutamate kinase"/>
    <property type="match status" value="1"/>
</dbReference>
<name>F4RSG0_MELLP</name>
<protein>
    <recommendedName>
        <fullName evidence="6">Amino-acid acetyltransferase, mitochondrial</fullName>
        <ecNumber evidence="5">2.3.1.1</ecNumber>
    </recommendedName>
    <alternativeName>
        <fullName evidence="12">Arginine-requiring protein 2</fullName>
    </alternativeName>
    <alternativeName>
        <fullName evidence="13">Glutamate N-acetyltransferase</fullName>
    </alternativeName>
    <alternativeName>
        <fullName evidence="14">N-acetylglutamate synthase</fullName>
    </alternativeName>
</protein>
<dbReference type="AlphaFoldDB" id="F4RSG0"/>
<evidence type="ECO:0000313" key="19">
    <source>
        <dbReference type="Proteomes" id="UP000001072"/>
    </source>
</evidence>
<evidence type="ECO:0000256" key="15">
    <source>
        <dbReference type="ARBA" id="ARBA00048372"/>
    </source>
</evidence>
<sequence>LILSVLQAHPSARDSRVYLKSFAPQVSSTKPDELKRAQIPPTPTNPDSPVSVADSILYTSPQHTGLVKIQGPFTDRQLASIVDGIIYLKTLGLVPIIVIDHESWQVKSFPTYPSPEWREGLRAQIAHESNRLADMIEARGGATRPMPADIFRLGDGRGVGGDGPEVWVESLASLRSAVIYSEIPVISPVALNSSCASVCISADDAVKALAAGLATGQTESRRAIMDLTPLRLMIINREGGIPSPARNGHPHLSINLASEYDFIHQTFRWKTSHPTSLASLKLARTCLSYLPNEASALIVSHRSPKSLIANLITNKPAHSPSLGHATLLSSHRDVGPATPTLIRKGLPIRVLRDFGQVDQMKMTELLEASFRQKLNRSAFYDRLSQTMKFVIIAGDYQGIAVVTDEWINEQSTFPEESPIAYLDKFAVLPSLQGEGIVDFLWGALRDESFGLGCPTSLNNNGGLGGKGVPMDLIWRSKVSNPVNKWYWERSNGHYKLKDRRIIGSDHQFSLFWCLANNNHEGGSLRHQNRLESPGNEKHGVDQFKFLPRLKDWSKVVSRIPSCWL</sequence>
<comment type="catalytic activity">
    <reaction evidence="15">
        <text>L-glutamate + acetyl-CoA = N-acetyl-L-glutamate + CoA + H(+)</text>
        <dbReference type="Rhea" id="RHEA:24292"/>
        <dbReference type="ChEBI" id="CHEBI:15378"/>
        <dbReference type="ChEBI" id="CHEBI:29985"/>
        <dbReference type="ChEBI" id="CHEBI:44337"/>
        <dbReference type="ChEBI" id="CHEBI:57287"/>
        <dbReference type="ChEBI" id="CHEBI:57288"/>
        <dbReference type="EC" id="2.3.1.1"/>
    </reaction>
</comment>
<comment type="similarity">
    <text evidence="4">Belongs to the acetyltransferase family.</text>
</comment>
<reference evidence="19" key="1">
    <citation type="journal article" date="2011" name="Proc. Natl. Acad. Sci. U.S.A.">
        <title>Obligate biotrophy features unraveled by the genomic analysis of rust fungi.</title>
        <authorList>
            <person name="Duplessis S."/>
            <person name="Cuomo C.A."/>
            <person name="Lin Y.-C."/>
            <person name="Aerts A."/>
            <person name="Tisserant E."/>
            <person name="Veneault-Fourrey C."/>
            <person name="Joly D.L."/>
            <person name="Hacquard S."/>
            <person name="Amselem J."/>
            <person name="Cantarel B.L."/>
            <person name="Chiu R."/>
            <person name="Coutinho P.M."/>
            <person name="Feau N."/>
            <person name="Field M."/>
            <person name="Frey P."/>
            <person name="Gelhaye E."/>
            <person name="Goldberg J."/>
            <person name="Grabherr M.G."/>
            <person name="Kodira C.D."/>
            <person name="Kohler A."/>
            <person name="Kuees U."/>
            <person name="Lindquist E.A."/>
            <person name="Lucas S.M."/>
            <person name="Mago R."/>
            <person name="Mauceli E."/>
            <person name="Morin E."/>
            <person name="Murat C."/>
            <person name="Pangilinan J.L."/>
            <person name="Park R."/>
            <person name="Pearson M."/>
            <person name="Quesneville H."/>
            <person name="Rouhier N."/>
            <person name="Sakthikumar S."/>
            <person name="Salamov A.A."/>
            <person name="Schmutz J."/>
            <person name="Selles B."/>
            <person name="Shapiro H."/>
            <person name="Tanguay P."/>
            <person name="Tuskan G.A."/>
            <person name="Henrissat B."/>
            <person name="Van de Peer Y."/>
            <person name="Rouze P."/>
            <person name="Ellis J.G."/>
            <person name="Dodds P.N."/>
            <person name="Schein J.E."/>
            <person name="Zhong S."/>
            <person name="Hamelin R.C."/>
            <person name="Grigoriev I.V."/>
            <person name="Szabo L.J."/>
            <person name="Martin F."/>
        </authorList>
    </citation>
    <scope>NUCLEOTIDE SEQUENCE [LARGE SCALE GENOMIC DNA]</scope>
    <source>
        <strain evidence="19">98AG31 / pathotype 3-4-7</strain>
    </source>
</reference>
<keyword evidence="8" id="KW-0808">Transferase</keyword>
<dbReference type="PROSITE" id="PS51731">
    <property type="entry name" value="GNAT_NAGS"/>
    <property type="match status" value="1"/>
</dbReference>
<dbReference type="VEuPathDB" id="FungiDB:MELLADRAFT_37277"/>
<keyword evidence="7" id="KW-0028">Amino-acid biosynthesis</keyword>
<evidence type="ECO:0000256" key="3">
    <source>
        <dbReference type="ARBA" id="ARBA00004925"/>
    </source>
</evidence>
<dbReference type="HOGENOM" id="CLU_013088_1_0_1"/>
<comment type="function">
    <text evidence="1">N-acetylglutamate synthase involved in arginine biosynthesis.</text>
</comment>
<evidence type="ECO:0000256" key="14">
    <source>
        <dbReference type="ARBA" id="ARBA00033251"/>
    </source>
</evidence>
<evidence type="ECO:0000256" key="13">
    <source>
        <dbReference type="ARBA" id="ARBA00030346"/>
    </source>
</evidence>
<evidence type="ECO:0000256" key="16">
    <source>
        <dbReference type="SAM" id="MobiDB-lite"/>
    </source>
</evidence>
<dbReference type="GO" id="GO:0004042">
    <property type="term" value="F:L-glutamate N-acetyltransferase activity"/>
    <property type="evidence" value="ECO:0007669"/>
    <property type="project" value="TreeGrafter"/>
</dbReference>
<dbReference type="InParanoid" id="F4RSG0"/>
<dbReference type="UniPathway" id="UPA00068"/>
<evidence type="ECO:0000313" key="18">
    <source>
        <dbReference type="EMBL" id="EGG04698.1"/>
    </source>
</evidence>
<keyword evidence="10" id="KW-0496">Mitochondrion</keyword>
<dbReference type="GO" id="GO:0005759">
    <property type="term" value="C:mitochondrial matrix"/>
    <property type="evidence" value="ECO:0007669"/>
    <property type="project" value="TreeGrafter"/>
</dbReference>
<evidence type="ECO:0000256" key="10">
    <source>
        <dbReference type="ARBA" id="ARBA00023128"/>
    </source>
</evidence>
<dbReference type="STRING" id="747676.F4RSG0"/>
<evidence type="ECO:0000256" key="11">
    <source>
        <dbReference type="ARBA" id="ARBA00023315"/>
    </source>
</evidence>
<comment type="subcellular location">
    <subcellularLocation>
        <location evidence="2">Mitochondrion</location>
    </subcellularLocation>
</comment>
<dbReference type="GO" id="GO:0006592">
    <property type="term" value="P:ornithine biosynthetic process"/>
    <property type="evidence" value="ECO:0007669"/>
    <property type="project" value="TreeGrafter"/>
</dbReference>
<comment type="pathway">
    <text evidence="3">Amino-acid biosynthesis; L-arginine biosynthesis; N(2)-acetyl-L-ornithine from L-glutamate: step 1/4.</text>
</comment>
<dbReference type="GeneID" id="18927629"/>
<dbReference type="Proteomes" id="UP000001072">
    <property type="component" value="Unassembled WGS sequence"/>
</dbReference>
<feature type="region of interest" description="Disordered" evidence="16">
    <location>
        <begin position="29"/>
        <end position="50"/>
    </location>
</feature>
<dbReference type="Pfam" id="PF04768">
    <property type="entry name" value="NAT"/>
    <property type="match status" value="2"/>
</dbReference>
<keyword evidence="9" id="KW-0809">Transit peptide</keyword>
<dbReference type="PANTHER" id="PTHR23342">
    <property type="entry name" value="N-ACETYLGLUTAMATE SYNTHASE"/>
    <property type="match status" value="1"/>
</dbReference>